<dbReference type="OrthoDB" id="3222at2759"/>
<dbReference type="Pfam" id="PF00230">
    <property type="entry name" value="MIP"/>
    <property type="match status" value="1"/>
</dbReference>
<sequence length="248" mass="26953">MESRFRDSSSSDVLAITSTSSQPISDQESGYIVASNAENAPRKTVDWILVRMVMAEALGTFMLVFCIGGIIGNMQFMKIERGLMEYAATAGLTVIVIVFSMGSISGAHINPSVPLYVAAQVGGSVLATYAGKFVYGIKAEVMMTRPIQGSTSAFWVELIATFIILFLTTSLFTQKQHHVMRPVSGGSMNPARSLGPALVSWRFDHLWIYMAAPTIGAILGVFVYRVLRLQGWSCQSASSIQLNHISLQ</sequence>
<accession>A0A5A7QHZ8</accession>
<reference evidence="8" key="1">
    <citation type="journal article" date="2019" name="Curr. Biol.">
        <title>Genome Sequence of Striga asiatica Provides Insight into the Evolution of Plant Parasitism.</title>
        <authorList>
            <person name="Yoshida S."/>
            <person name="Kim S."/>
            <person name="Wafula E.K."/>
            <person name="Tanskanen J."/>
            <person name="Kim Y.M."/>
            <person name="Honaas L."/>
            <person name="Yang Z."/>
            <person name="Spallek T."/>
            <person name="Conn C.E."/>
            <person name="Ichihashi Y."/>
            <person name="Cheong K."/>
            <person name="Cui S."/>
            <person name="Der J.P."/>
            <person name="Gundlach H."/>
            <person name="Jiao Y."/>
            <person name="Hori C."/>
            <person name="Ishida J.K."/>
            <person name="Kasahara H."/>
            <person name="Kiba T."/>
            <person name="Kim M.S."/>
            <person name="Koo N."/>
            <person name="Laohavisit A."/>
            <person name="Lee Y.H."/>
            <person name="Lumba S."/>
            <person name="McCourt P."/>
            <person name="Mortimer J.C."/>
            <person name="Mutuku J.M."/>
            <person name="Nomura T."/>
            <person name="Sasaki-Sekimoto Y."/>
            <person name="Seto Y."/>
            <person name="Wang Y."/>
            <person name="Wakatake T."/>
            <person name="Sakakibara H."/>
            <person name="Demura T."/>
            <person name="Yamaguchi S."/>
            <person name="Yoneyama K."/>
            <person name="Manabe R.I."/>
            <person name="Nelson D.C."/>
            <person name="Schulman A.H."/>
            <person name="Timko M.P."/>
            <person name="dePamphilis C.W."/>
            <person name="Choi D."/>
            <person name="Shirasu K."/>
        </authorList>
    </citation>
    <scope>NUCLEOTIDE SEQUENCE [LARGE SCALE GENOMIC DNA]</scope>
    <source>
        <strain evidence="8">cv. UVA1</strain>
    </source>
</reference>
<dbReference type="AlphaFoldDB" id="A0A5A7QHZ8"/>
<feature type="transmembrane region" description="Helical" evidence="6">
    <location>
        <begin position="113"/>
        <end position="131"/>
    </location>
</feature>
<dbReference type="Gene3D" id="1.20.1080.10">
    <property type="entry name" value="Glycerol uptake facilitator protein"/>
    <property type="match status" value="1"/>
</dbReference>
<evidence type="ECO:0000256" key="6">
    <source>
        <dbReference type="SAM" id="Phobius"/>
    </source>
</evidence>
<name>A0A5A7QHZ8_STRAF</name>
<evidence type="ECO:0000313" key="8">
    <source>
        <dbReference type="Proteomes" id="UP000325081"/>
    </source>
</evidence>
<dbReference type="InterPro" id="IPR023271">
    <property type="entry name" value="Aquaporin-like"/>
</dbReference>
<dbReference type="GO" id="GO:0016020">
    <property type="term" value="C:membrane"/>
    <property type="evidence" value="ECO:0007669"/>
    <property type="project" value="UniProtKB-SubCell"/>
</dbReference>
<evidence type="ECO:0000256" key="2">
    <source>
        <dbReference type="ARBA" id="ARBA00022692"/>
    </source>
</evidence>
<comment type="subcellular location">
    <subcellularLocation>
        <location evidence="1">Membrane</location>
        <topology evidence="1">Multi-pass membrane protein</topology>
    </subcellularLocation>
</comment>
<protein>
    <submittedName>
        <fullName evidence="7">Aquaporin NIP1.1</fullName>
    </submittedName>
</protein>
<keyword evidence="8" id="KW-1185">Reference proteome</keyword>
<keyword evidence="3 6" id="KW-1133">Transmembrane helix</keyword>
<feature type="transmembrane region" description="Helical" evidence="6">
    <location>
        <begin position="152"/>
        <end position="172"/>
    </location>
</feature>
<dbReference type="GO" id="GO:0015267">
    <property type="term" value="F:channel activity"/>
    <property type="evidence" value="ECO:0007669"/>
    <property type="project" value="InterPro"/>
</dbReference>
<evidence type="ECO:0000313" key="7">
    <source>
        <dbReference type="EMBL" id="GER44730.1"/>
    </source>
</evidence>
<feature type="transmembrane region" description="Helical" evidence="6">
    <location>
        <begin position="83"/>
        <end position="107"/>
    </location>
</feature>
<gene>
    <name evidence="7" type="ORF">STAS_21637</name>
</gene>
<keyword evidence="4 6" id="KW-0472">Membrane</keyword>
<dbReference type="EMBL" id="BKCP01007070">
    <property type="protein sequence ID" value="GER44730.1"/>
    <property type="molecule type" value="Genomic_DNA"/>
</dbReference>
<comment type="similarity">
    <text evidence="5">Belongs to the MIP/aquaporin (TC 1.A.8) family.</text>
</comment>
<dbReference type="PRINTS" id="PR00783">
    <property type="entry name" value="MINTRINSICP"/>
</dbReference>
<dbReference type="PANTHER" id="PTHR45724:SF26">
    <property type="entry name" value="AQUAPORIN NIP7-1-RELATED"/>
    <property type="match status" value="1"/>
</dbReference>
<comment type="caution">
    <text evidence="7">The sequence shown here is derived from an EMBL/GenBank/DDBJ whole genome shotgun (WGS) entry which is preliminary data.</text>
</comment>
<evidence type="ECO:0000256" key="1">
    <source>
        <dbReference type="ARBA" id="ARBA00004141"/>
    </source>
</evidence>
<dbReference type="Proteomes" id="UP000325081">
    <property type="component" value="Unassembled WGS sequence"/>
</dbReference>
<dbReference type="SUPFAM" id="SSF81338">
    <property type="entry name" value="Aquaporin-like"/>
    <property type="match status" value="1"/>
</dbReference>
<feature type="transmembrane region" description="Helical" evidence="6">
    <location>
        <begin position="48"/>
        <end position="71"/>
    </location>
</feature>
<proteinExistence type="inferred from homology"/>
<keyword evidence="5" id="KW-0813">Transport</keyword>
<feature type="transmembrane region" description="Helical" evidence="6">
    <location>
        <begin position="206"/>
        <end position="227"/>
    </location>
</feature>
<organism evidence="7 8">
    <name type="scientific">Striga asiatica</name>
    <name type="common">Asiatic witchweed</name>
    <name type="synonym">Buchnera asiatica</name>
    <dbReference type="NCBI Taxonomy" id="4170"/>
    <lineage>
        <taxon>Eukaryota</taxon>
        <taxon>Viridiplantae</taxon>
        <taxon>Streptophyta</taxon>
        <taxon>Embryophyta</taxon>
        <taxon>Tracheophyta</taxon>
        <taxon>Spermatophyta</taxon>
        <taxon>Magnoliopsida</taxon>
        <taxon>eudicotyledons</taxon>
        <taxon>Gunneridae</taxon>
        <taxon>Pentapetalae</taxon>
        <taxon>asterids</taxon>
        <taxon>lamiids</taxon>
        <taxon>Lamiales</taxon>
        <taxon>Orobanchaceae</taxon>
        <taxon>Buchnereae</taxon>
        <taxon>Striga</taxon>
    </lineage>
</organism>
<dbReference type="InterPro" id="IPR034294">
    <property type="entry name" value="Aquaporin_transptr"/>
</dbReference>
<keyword evidence="2 5" id="KW-0812">Transmembrane</keyword>
<evidence type="ECO:0000256" key="5">
    <source>
        <dbReference type="RuleBase" id="RU000477"/>
    </source>
</evidence>
<dbReference type="PANTHER" id="PTHR45724">
    <property type="entry name" value="AQUAPORIN NIP2-1"/>
    <property type="match status" value="1"/>
</dbReference>
<evidence type="ECO:0000256" key="3">
    <source>
        <dbReference type="ARBA" id="ARBA00022989"/>
    </source>
</evidence>
<dbReference type="InterPro" id="IPR000425">
    <property type="entry name" value="MIP"/>
</dbReference>
<evidence type="ECO:0000256" key="4">
    <source>
        <dbReference type="ARBA" id="ARBA00023136"/>
    </source>
</evidence>